<accession>A0ABR9W3E9</accession>
<evidence type="ECO:0000313" key="1">
    <source>
        <dbReference type="EMBL" id="MBE9403950.1"/>
    </source>
</evidence>
<name>A0ABR9W3E9_9MICO</name>
<proteinExistence type="predicted"/>
<comment type="caution">
    <text evidence="1">The sequence shown here is derived from an EMBL/GenBank/DDBJ whole genome shotgun (WGS) entry which is preliminary data.</text>
</comment>
<dbReference type="EMBL" id="JADEYR010000005">
    <property type="protein sequence ID" value="MBE9403950.1"/>
    <property type="molecule type" value="Genomic_DNA"/>
</dbReference>
<keyword evidence="2" id="KW-1185">Reference proteome</keyword>
<protein>
    <submittedName>
        <fullName evidence="1">Uncharacterized protein</fullName>
    </submittedName>
</protein>
<organism evidence="1 2">
    <name type="scientific">Brachybacterium epidermidis</name>
    <dbReference type="NCBI Taxonomy" id="2781983"/>
    <lineage>
        <taxon>Bacteria</taxon>
        <taxon>Bacillati</taxon>
        <taxon>Actinomycetota</taxon>
        <taxon>Actinomycetes</taxon>
        <taxon>Micrococcales</taxon>
        <taxon>Dermabacteraceae</taxon>
        <taxon>Brachybacterium</taxon>
    </lineage>
</organism>
<gene>
    <name evidence="1" type="ORF">IOE58_07040</name>
</gene>
<sequence length="165" mass="17868">MTPDFWKDDLAEAWDDGNRHFYAFALADPFAPVGAPRIAANWYRAEEGSVPQLMTTGTFAHTVIDTSSREVGVVVQRFAMRVDLGAQGEAVRGMHQVTLHGLDLCATGEAGGRHVPAISTARAHQDVQSATMDQVIASPRVPRTALDSGSEDARQGDRETVLFCD</sequence>
<reference evidence="1 2" key="1">
    <citation type="submission" date="2020-10" db="EMBL/GenBank/DDBJ databases">
        <title>Draft genome and description of Brachybacterium epidermidis sp nov.</title>
        <authorList>
            <person name="Boxberger M."/>
            <person name="La Scola B."/>
        </authorList>
    </citation>
    <scope>NUCLEOTIDE SEQUENCE [LARGE SCALE GENOMIC DNA]</scope>
    <source>
        <strain evidence="1 2">Marseille-Q2903</strain>
    </source>
</reference>
<dbReference type="Proteomes" id="UP000644727">
    <property type="component" value="Unassembled WGS sequence"/>
</dbReference>
<evidence type="ECO:0000313" key="2">
    <source>
        <dbReference type="Proteomes" id="UP000644727"/>
    </source>
</evidence>
<dbReference type="RefSeq" id="WP_193865689.1">
    <property type="nucleotide sequence ID" value="NZ_JADEYR010000005.1"/>
</dbReference>